<comment type="caution">
    <text evidence="3">The sequence shown here is derived from an EMBL/GenBank/DDBJ whole genome shotgun (WGS) entry which is preliminary data.</text>
</comment>
<evidence type="ECO:0000259" key="2">
    <source>
        <dbReference type="Pfam" id="PF12158"/>
    </source>
</evidence>
<feature type="domain" description="DUF3592" evidence="2">
    <location>
        <begin position="228"/>
        <end position="296"/>
    </location>
</feature>
<organism evidence="3 4">
    <name type="scientific">Rhizobium loti</name>
    <name type="common">Mesorhizobium loti</name>
    <dbReference type="NCBI Taxonomy" id="381"/>
    <lineage>
        <taxon>Bacteria</taxon>
        <taxon>Pseudomonadati</taxon>
        <taxon>Pseudomonadota</taxon>
        <taxon>Alphaproteobacteria</taxon>
        <taxon>Hyphomicrobiales</taxon>
        <taxon>Phyllobacteriaceae</taxon>
        <taxon>Mesorhizobium</taxon>
    </lineage>
</organism>
<feature type="transmembrane region" description="Helical" evidence="1">
    <location>
        <begin position="175"/>
        <end position="194"/>
    </location>
</feature>
<dbReference type="AlphaFoldDB" id="A0A1A5K0L4"/>
<feature type="transmembrane region" description="Helical" evidence="1">
    <location>
        <begin position="302"/>
        <end position="321"/>
    </location>
</feature>
<dbReference type="RefSeq" id="WP_032930089.1">
    <property type="nucleotide sequence ID" value="NZ_LZTH01000010.1"/>
</dbReference>
<keyword evidence="1" id="KW-0812">Transmembrane</keyword>
<dbReference type="GeneID" id="66684341"/>
<proteinExistence type="predicted"/>
<feature type="transmembrane region" description="Helical" evidence="1">
    <location>
        <begin position="140"/>
        <end position="163"/>
    </location>
</feature>
<evidence type="ECO:0000313" key="4">
    <source>
        <dbReference type="Proteomes" id="UP000093748"/>
    </source>
</evidence>
<feature type="domain" description="DUF3592" evidence="2">
    <location>
        <begin position="40"/>
        <end position="132"/>
    </location>
</feature>
<accession>A0A1A5K0L4</accession>
<evidence type="ECO:0000256" key="1">
    <source>
        <dbReference type="SAM" id="Phobius"/>
    </source>
</evidence>
<evidence type="ECO:0000313" key="3">
    <source>
        <dbReference type="EMBL" id="OBP72863.1"/>
    </source>
</evidence>
<keyword evidence="1" id="KW-1133">Transmembrane helix</keyword>
<dbReference type="InterPro" id="IPR021994">
    <property type="entry name" value="DUF3592"/>
</dbReference>
<sequence length="323" mass="35073">MELELKFLLVGFACAVSGMLSLITFVKWREVQALSRWLPTPGKIISSRVEAREVRSSGAGSDSTDTTEMRNFPAITFEYKVGGKKFQSSRYSVKENLGNFEVRETLAQFPRGAEVTVFYNPADPSKAVIERTMPDGAFKFMFQLSAGLVIGTAVLVFSVGGVLEAIRPHLPKPQNLGAAALLLFMGLFALRMGFAQKSLAEQAAKWPVAAGRIDASGLQALRTHSSYQRWRTVFKSRIVYSYGVAGQRYSADRVTFGATVTASLPGLVSGQARNYAEGGKVDVHYDPANPGSAVLECRVRGLWLLWVCSAGFLGGAAWLVGLV</sequence>
<dbReference type="Pfam" id="PF12158">
    <property type="entry name" value="DUF3592"/>
    <property type="match status" value="2"/>
</dbReference>
<dbReference type="EMBL" id="LZTJ01000031">
    <property type="protein sequence ID" value="OBP72863.1"/>
    <property type="molecule type" value="Genomic_DNA"/>
</dbReference>
<dbReference type="Proteomes" id="UP000093748">
    <property type="component" value="Unassembled WGS sequence"/>
</dbReference>
<keyword evidence="1" id="KW-0472">Membrane</keyword>
<protein>
    <recommendedName>
        <fullName evidence="2">DUF3592 domain-containing protein</fullName>
    </recommendedName>
</protein>
<name>A0A1A5K0L4_RHILI</name>
<reference evidence="4" key="1">
    <citation type="submission" date="2016-06" db="EMBL/GenBank/DDBJ databases">
        <title>NZP2037 Pacbio-Illumina hybrid assembly.</title>
        <authorList>
            <person name="Ramsay J.P."/>
        </authorList>
    </citation>
    <scope>NUCLEOTIDE SEQUENCE [LARGE SCALE GENOMIC DNA]</scope>
    <source>
        <strain evidence="4">R7ANS::ICEMlSym2042</strain>
    </source>
</reference>
<feature type="transmembrane region" description="Helical" evidence="1">
    <location>
        <begin position="6"/>
        <end position="26"/>
    </location>
</feature>
<gene>
    <name evidence="3" type="ORF">BAE39_20255</name>
</gene>